<dbReference type="STRING" id="243090.RB3393"/>
<dbReference type="EnsemblBacteria" id="CAD73165">
    <property type="protein sequence ID" value="CAD73165"/>
    <property type="gene ID" value="RB3393"/>
</dbReference>
<dbReference type="Proteomes" id="UP000001025">
    <property type="component" value="Chromosome"/>
</dbReference>
<dbReference type="AlphaFoldDB" id="Q7UUB6"/>
<name>Q7UUB6_RHOBA</name>
<dbReference type="InParanoid" id="Q7UUB6"/>
<accession>Q7UUB6</accession>
<sequence length="60" mass="7156">MRSKRRRTMTRRWKKSFRNSTAISSVFGFDLSSGPGAKEFFWNGRFDRAEYLSARPFFLL</sequence>
<evidence type="ECO:0000313" key="2">
    <source>
        <dbReference type="Proteomes" id="UP000001025"/>
    </source>
</evidence>
<protein>
    <submittedName>
        <fullName evidence="1">Uncharacterized protein</fullName>
    </submittedName>
</protein>
<evidence type="ECO:0000313" key="1">
    <source>
        <dbReference type="EMBL" id="CAD73165.1"/>
    </source>
</evidence>
<organism evidence="1 2">
    <name type="scientific">Rhodopirellula baltica (strain DSM 10527 / NCIMB 13988 / SH1)</name>
    <dbReference type="NCBI Taxonomy" id="243090"/>
    <lineage>
        <taxon>Bacteria</taxon>
        <taxon>Pseudomonadati</taxon>
        <taxon>Planctomycetota</taxon>
        <taxon>Planctomycetia</taxon>
        <taxon>Pirellulales</taxon>
        <taxon>Pirellulaceae</taxon>
        <taxon>Rhodopirellula</taxon>
    </lineage>
</organism>
<reference evidence="1 2" key="1">
    <citation type="journal article" date="2003" name="Proc. Natl. Acad. Sci. U.S.A.">
        <title>Complete genome sequence of the marine planctomycete Pirellula sp. strain 1.</title>
        <authorList>
            <person name="Gloeckner F.O."/>
            <person name="Kube M."/>
            <person name="Bauer M."/>
            <person name="Teeling H."/>
            <person name="Lombardot T."/>
            <person name="Ludwig W."/>
            <person name="Gade D."/>
            <person name="Beck A."/>
            <person name="Borzym K."/>
            <person name="Heitmann K."/>
            <person name="Rabus R."/>
            <person name="Schlesner H."/>
            <person name="Amann R."/>
            <person name="Reinhardt R."/>
        </authorList>
    </citation>
    <scope>NUCLEOTIDE SEQUENCE [LARGE SCALE GENOMIC DNA]</scope>
    <source>
        <strain evidence="2">DSM 10527 / NCIMB 13988 / SH1</strain>
    </source>
</reference>
<gene>
    <name evidence="1" type="ordered locus">RB3393</name>
</gene>
<proteinExistence type="predicted"/>
<dbReference type="KEGG" id="rba:RB3393"/>
<dbReference type="EMBL" id="BX294138">
    <property type="protein sequence ID" value="CAD73165.1"/>
    <property type="molecule type" value="Genomic_DNA"/>
</dbReference>
<dbReference type="HOGENOM" id="CLU_2938670_0_0_0"/>
<keyword evidence="2" id="KW-1185">Reference proteome</keyword>